<dbReference type="EMBL" id="CP009619">
    <property type="protein sequence ID" value="AIW22605.1"/>
    <property type="molecule type" value="Genomic_DNA"/>
</dbReference>
<name>A0AAN0SK74_9VIBR</name>
<sequence length="200" mass="22228">MPNTAPKSPLPACNEIQHSDFAISAKTAIFRSGLTAPLKCIIGYGLIDSYSSILHYAKVKAQHDSDKLSEFGQVADHDYTYCPNPQALGCHHDYVIANYCLNVLPYESRQFVLHQIASCTRKIAFLSVRTDKIVGVPEGDGVRTKRNTFQKQYRSGEIVAETQEHFKYVAELKLLKNQSGFAIVACSHQPLPANIMAVKK</sequence>
<reference evidence="1 2" key="1">
    <citation type="submission" date="2014-10" db="EMBL/GenBank/DDBJ databases">
        <title>The Complete Genome Sequence for the Shellfish Pathogen Vibrio coralliilyticus RE98 Isolated from a Shellfish Hatchery.</title>
        <authorList>
            <person name="Richards G.P."/>
            <person name="Bono J.L."/>
            <person name="Watson M.A."/>
            <person name="Needleman D.S."/>
        </authorList>
    </citation>
    <scope>NUCLEOTIDE SEQUENCE [LARGE SCALE GENOMIC DNA]</scope>
    <source>
        <strain evidence="1 2">RE98</strain>
        <plasmid evidence="1 2">p380</plasmid>
    </source>
</reference>
<dbReference type="RefSeq" id="WP_043011383.1">
    <property type="nucleotide sequence ID" value="NZ_CP009619.1"/>
</dbReference>
<keyword evidence="2" id="KW-1185">Reference proteome</keyword>
<proteinExistence type="predicted"/>
<protein>
    <submittedName>
        <fullName evidence="1">Uncharacterized protein</fullName>
    </submittedName>
</protein>
<gene>
    <name evidence="1" type="ORF">IX92_26445</name>
</gene>
<keyword evidence="1" id="KW-0614">Plasmid</keyword>
<dbReference type="Proteomes" id="UP000030081">
    <property type="component" value="Plasmid p380"/>
</dbReference>
<dbReference type="KEGG" id="vcy:IX92_26445"/>
<evidence type="ECO:0000313" key="1">
    <source>
        <dbReference type="EMBL" id="AIW22605.1"/>
    </source>
</evidence>
<accession>A0AAN0SK74</accession>
<evidence type="ECO:0000313" key="2">
    <source>
        <dbReference type="Proteomes" id="UP000030081"/>
    </source>
</evidence>
<organism evidence="1 2">
    <name type="scientific">Vibrio coralliilyticus</name>
    <dbReference type="NCBI Taxonomy" id="190893"/>
    <lineage>
        <taxon>Bacteria</taxon>
        <taxon>Pseudomonadati</taxon>
        <taxon>Pseudomonadota</taxon>
        <taxon>Gammaproteobacteria</taxon>
        <taxon>Vibrionales</taxon>
        <taxon>Vibrionaceae</taxon>
        <taxon>Vibrio</taxon>
    </lineage>
</organism>
<dbReference type="AlphaFoldDB" id="A0AAN0SK74"/>
<geneLocation type="plasmid" evidence="1 2">
    <name>p380</name>
</geneLocation>